<evidence type="ECO:0000313" key="10">
    <source>
        <dbReference type="Proteomes" id="UP000064967"/>
    </source>
</evidence>
<evidence type="ECO:0000256" key="2">
    <source>
        <dbReference type="ARBA" id="ARBA00022741"/>
    </source>
</evidence>
<dbReference type="Pfam" id="PF00069">
    <property type="entry name" value="Pkinase"/>
    <property type="match status" value="1"/>
</dbReference>
<dbReference type="PROSITE" id="PS00108">
    <property type="entry name" value="PROTEIN_KINASE_ST"/>
    <property type="match status" value="1"/>
</dbReference>
<dbReference type="AlphaFoldDB" id="A0A0K1Q7Z7"/>
<evidence type="ECO:0000256" key="4">
    <source>
        <dbReference type="ARBA" id="ARBA00022840"/>
    </source>
</evidence>
<evidence type="ECO:0000256" key="1">
    <source>
        <dbReference type="ARBA" id="ARBA00022679"/>
    </source>
</evidence>
<dbReference type="Proteomes" id="UP000064967">
    <property type="component" value="Chromosome"/>
</dbReference>
<name>A0A0K1Q7Z7_9BACT</name>
<reference evidence="9 10" key="1">
    <citation type="submission" date="2015-08" db="EMBL/GenBank/DDBJ databases">
        <authorList>
            <person name="Babu N.S."/>
            <person name="Beckwith C.J."/>
            <person name="Beseler K.G."/>
            <person name="Brison A."/>
            <person name="Carone J.V."/>
            <person name="Caskin T.P."/>
            <person name="Diamond M."/>
            <person name="Durham M.E."/>
            <person name="Foxe J.M."/>
            <person name="Go M."/>
            <person name="Henderson B.A."/>
            <person name="Jones I.B."/>
            <person name="McGettigan J.A."/>
            <person name="Micheletti S.J."/>
            <person name="Nasrallah M.E."/>
            <person name="Ortiz D."/>
            <person name="Piller C.R."/>
            <person name="Privatt S.R."/>
            <person name="Schneider S.L."/>
            <person name="Sharp S."/>
            <person name="Smith T.C."/>
            <person name="Stanton J.D."/>
            <person name="Ullery H.E."/>
            <person name="Wilson R.J."/>
            <person name="Serrano M.G."/>
            <person name="Buck G."/>
            <person name="Lee V."/>
            <person name="Wang Y."/>
            <person name="Carvalho R."/>
            <person name="Voegtly L."/>
            <person name="Shi R."/>
            <person name="Duckworth R."/>
            <person name="Johnson A."/>
            <person name="Loviza R."/>
            <person name="Walstead R."/>
            <person name="Shah Z."/>
            <person name="Kiflezghi M."/>
            <person name="Wade K."/>
            <person name="Ball S.L."/>
            <person name="Bradley K.W."/>
            <person name="Asai D.J."/>
            <person name="Bowman C.A."/>
            <person name="Russell D.A."/>
            <person name="Pope W.H."/>
            <person name="Jacobs-Sera D."/>
            <person name="Hendrix R.W."/>
            <person name="Hatfull G.F."/>
        </authorList>
    </citation>
    <scope>NUCLEOTIDE SEQUENCE [LARGE SCALE GENOMIC DNA]</scope>
    <source>
        <strain evidence="9 10">DSM 27648</strain>
    </source>
</reference>
<dbReference type="Gene3D" id="1.10.510.10">
    <property type="entry name" value="Transferase(Phosphotransferase) domain 1"/>
    <property type="match status" value="1"/>
</dbReference>
<dbReference type="GO" id="GO:0004674">
    <property type="term" value="F:protein serine/threonine kinase activity"/>
    <property type="evidence" value="ECO:0007669"/>
    <property type="project" value="UniProtKB-KW"/>
</dbReference>
<evidence type="ECO:0000313" key="9">
    <source>
        <dbReference type="EMBL" id="AKV01863.1"/>
    </source>
</evidence>
<keyword evidence="3 9" id="KW-0418">Kinase</keyword>
<keyword evidence="9" id="KW-0723">Serine/threonine-protein kinase</keyword>
<dbReference type="STRING" id="1391654.AKJ09_08526"/>
<dbReference type="RefSeq" id="WP_240488759.1">
    <property type="nucleotide sequence ID" value="NZ_CP012333.1"/>
</dbReference>
<evidence type="ECO:0000256" key="5">
    <source>
        <dbReference type="PROSITE-ProRule" id="PRU10141"/>
    </source>
</evidence>
<protein>
    <submittedName>
        <fullName evidence="9">Serine/threonine protein kinase PrkC, regulator of stationary phase</fullName>
    </submittedName>
</protein>
<organism evidence="9 10">
    <name type="scientific">Labilithrix luteola</name>
    <dbReference type="NCBI Taxonomy" id="1391654"/>
    <lineage>
        <taxon>Bacteria</taxon>
        <taxon>Pseudomonadati</taxon>
        <taxon>Myxococcota</taxon>
        <taxon>Polyangia</taxon>
        <taxon>Polyangiales</taxon>
        <taxon>Labilitrichaceae</taxon>
        <taxon>Labilithrix</taxon>
    </lineage>
</organism>
<keyword evidence="7" id="KW-1133">Transmembrane helix</keyword>
<dbReference type="EMBL" id="CP012333">
    <property type="protein sequence ID" value="AKV01863.1"/>
    <property type="molecule type" value="Genomic_DNA"/>
</dbReference>
<keyword evidence="4 5" id="KW-0067">ATP-binding</keyword>
<keyword evidence="2 5" id="KW-0547">Nucleotide-binding</keyword>
<keyword evidence="7" id="KW-0472">Membrane</keyword>
<dbReference type="SUPFAM" id="SSF56112">
    <property type="entry name" value="Protein kinase-like (PK-like)"/>
    <property type="match status" value="1"/>
</dbReference>
<dbReference type="SMART" id="SM00220">
    <property type="entry name" value="S_TKc"/>
    <property type="match status" value="1"/>
</dbReference>
<keyword evidence="7" id="KW-0812">Transmembrane</keyword>
<feature type="region of interest" description="Disordered" evidence="6">
    <location>
        <begin position="306"/>
        <end position="357"/>
    </location>
</feature>
<evidence type="ECO:0000256" key="3">
    <source>
        <dbReference type="ARBA" id="ARBA00022777"/>
    </source>
</evidence>
<feature type="binding site" evidence="5">
    <location>
        <position position="61"/>
    </location>
    <ligand>
        <name>ATP</name>
        <dbReference type="ChEBI" id="CHEBI:30616"/>
    </ligand>
</feature>
<dbReference type="InterPro" id="IPR017441">
    <property type="entry name" value="Protein_kinase_ATP_BS"/>
</dbReference>
<keyword evidence="10" id="KW-1185">Reference proteome</keyword>
<dbReference type="Gene3D" id="3.30.200.20">
    <property type="entry name" value="Phosphorylase Kinase, domain 1"/>
    <property type="match status" value="1"/>
</dbReference>
<feature type="compositionally biased region" description="Basic and acidic residues" evidence="6">
    <location>
        <begin position="342"/>
        <end position="356"/>
    </location>
</feature>
<dbReference type="InterPro" id="IPR011009">
    <property type="entry name" value="Kinase-like_dom_sf"/>
</dbReference>
<dbReference type="GO" id="GO:0005524">
    <property type="term" value="F:ATP binding"/>
    <property type="evidence" value="ECO:0007669"/>
    <property type="project" value="UniProtKB-UniRule"/>
</dbReference>
<dbReference type="CDD" id="cd14014">
    <property type="entry name" value="STKc_PknB_like"/>
    <property type="match status" value="1"/>
</dbReference>
<accession>A0A0K1Q7Z7</accession>
<dbReference type="PANTHER" id="PTHR43289">
    <property type="entry name" value="MITOGEN-ACTIVATED PROTEIN KINASE KINASE KINASE 20-RELATED"/>
    <property type="match status" value="1"/>
</dbReference>
<dbReference type="PROSITE" id="PS00107">
    <property type="entry name" value="PROTEIN_KINASE_ATP"/>
    <property type="match status" value="1"/>
</dbReference>
<dbReference type="InterPro" id="IPR008271">
    <property type="entry name" value="Ser/Thr_kinase_AS"/>
</dbReference>
<gene>
    <name evidence="9" type="ORF">AKJ09_08526</name>
</gene>
<feature type="transmembrane region" description="Helical" evidence="7">
    <location>
        <begin position="376"/>
        <end position="396"/>
    </location>
</feature>
<evidence type="ECO:0000259" key="8">
    <source>
        <dbReference type="PROSITE" id="PS50011"/>
    </source>
</evidence>
<dbReference type="PROSITE" id="PS50011">
    <property type="entry name" value="PROTEIN_KINASE_DOM"/>
    <property type="match status" value="1"/>
</dbReference>
<dbReference type="InterPro" id="IPR000719">
    <property type="entry name" value="Prot_kinase_dom"/>
</dbReference>
<evidence type="ECO:0000256" key="7">
    <source>
        <dbReference type="SAM" id="Phobius"/>
    </source>
</evidence>
<feature type="compositionally biased region" description="Basic and acidic residues" evidence="6">
    <location>
        <begin position="318"/>
        <end position="329"/>
    </location>
</feature>
<feature type="domain" description="Protein kinase" evidence="8">
    <location>
        <begin position="32"/>
        <end position="302"/>
    </location>
</feature>
<dbReference type="KEGG" id="llu:AKJ09_08526"/>
<sequence length="420" mass="46202">MPSVERNWQDPSGFGASLDPASEWAMDRIGEYFIKRLIGEGGMGKVYEAEERLSKRRVALKVLRPELTRHEEGRRLFLNEMQILAHLEHPNLVRSLASMENDGQLVLVLEYLHGRTLRQELTRRGPLPWQTALENALRIAEALAVAHEQEPSIVHRDLKPENVMLTVDGDSAEDAEPTGLKVMDFGIAKVLEGIHGTNTQSIGTLQYMSPEQIDARTIDARSDLYSLGLVFYEMLSGDAPFRSPSPRELLNLQCTATPPALHDEVREGLPRGVEDLLFAMLEKDPELRPSSARQVVERLSMFRSAGTSMAARTGGPRPKGETPATRREGGGATKSAPSAEPVAKEAERKPEAKAPRTDTVALLEQNVSRPREVPTWLAIVAIVALSLVAGLTTYVVRLRSYAGSEAPATTTARLDSPPGR</sequence>
<dbReference type="PANTHER" id="PTHR43289:SF6">
    <property type="entry name" value="SERINE_THREONINE-PROTEIN KINASE NEKL-3"/>
    <property type="match status" value="1"/>
</dbReference>
<keyword evidence="1" id="KW-0808">Transferase</keyword>
<proteinExistence type="predicted"/>
<evidence type="ECO:0000256" key="6">
    <source>
        <dbReference type="SAM" id="MobiDB-lite"/>
    </source>
</evidence>